<keyword evidence="3" id="KW-1185">Reference proteome</keyword>
<feature type="compositionally biased region" description="Low complexity" evidence="1">
    <location>
        <begin position="272"/>
        <end position="286"/>
    </location>
</feature>
<dbReference type="EMBL" id="LSRL02000054">
    <property type="protein sequence ID" value="TDG46717.1"/>
    <property type="molecule type" value="Genomic_DNA"/>
</dbReference>
<dbReference type="Proteomes" id="UP000295192">
    <property type="component" value="Unassembled WGS sequence"/>
</dbReference>
<proteinExistence type="predicted"/>
<feature type="compositionally biased region" description="Low complexity" evidence="1">
    <location>
        <begin position="29"/>
        <end position="40"/>
    </location>
</feature>
<feature type="region of interest" description="Disordered" evidence="1">
    <location>
        <begin position="107"/>
        <end position="134"/>
    </location>
</feature>
<evidence type="ECO:0000256" key="1">
    <source>
        <dbReference type="SAM" id="MobiDB-lite"/>
    </source>
</evidence>
<dbReference type="AlphaFoldDB" id="A0A484BCZ6"/>
<evidence type="ECO:0000313" key="2">
    <source>
        <dbReference type="EMBL" id="TDG46717.1"/>
    </source>
</evidence>
<feature type="compositionally biased region" description="Low complexity" evidence="1">
    <location>
        <begin position="217"/>
        <end position="265"/>
    </location>
</feature>
<protein>
    <submittedName>
        <fullName evidence="2">Uncharacterized protein</fullName>
    </submittedName>
</protein>
<name>A0A484BCZ6_DRONA</name>
<feature type="compositionally biased region" description="Low complexity" evidence="1">
    <location>
        <begin position="111"/>
        <end position="134"/>
    </location>
</feature>
<gene>
    <name evidence="2" type="ORF">AWZ03_006897</name>
</gene>
<accession>A0A484BCZ6</accession>
<evidence type="ECO:0000313" key="3">
    <source>
        <dbReference type="Proteomes" id="UP000295192"/>
    </source>
</evidence>
<reference evidence="2 3" key="1">
    <citation type="journal article" date="2019" name="J. Hered.">
        <title>An Improved Genome Assembly for Drosophila navojoa, the Basal Species in the mojavensis Cluster.</title>
        <authorList>
            <person name="Vanderlinde T."/>
            <person name="Dupim E.G."/>
            <person name="Nazario-Yepiz N.O."/>
            <person name="Carvalho A.B."/>
        </authorList>
    </citation>
    <scope>NUCLEOTIDE SEQUENCE [LARGE SCALE GENOMIC DNA]</scope>
    <source>
        <strain evidence="2">Navoj_Jal97</strain>
        <tissue evidence="2">Whole organism</tissue>
    </source>
</reference>
<feature type="region of interest" description="Disordered" evidence="1">
    <location>
        <begin position="217"/>
        <end position="288"/>
    </location>
</feature>
<sequence length="301" mass="31347">MKEIDSETTVVWPAWCYSGNTPTDILQQKPAKATTATPAKHQSEEQAQQFNSLPAAAATKRKHLERLASDLRQQQQLLSGSNSSTANMLSERSLLLSGYGAIDSSKQLREASSPTTGATAAAATATTGNSNAAATPATAANTSATATATATAAAAAAAVATAAAATTAATNAAAAAYAALYFDRVKHEKLSPLHMTSAQIDSLKDVFLESTVMVNIHNNNNNNNNNSSSSNNNNNNNSSSSNNNISNTNSNSNHQQQLLSINSSNVKRERLSPSSNNSSTNNNNNNGELSVSAAFASWAWI</sequence>
<feature type="region of interest" description="Disordered" evidence="1">
    <location>
        <begin position="28"/>
        <end position="49"/>
    </location>
</feature>
<comment type="caution">
    <text evidence="2">The sequence shown here is derived from an EMBL/GenBank/DDBJ whole genome shotgun (WGS) entry which is preliminary data.</text>
</comment>
<dbReference type="OMA" id="FASWAWI"/>
<dbReference type="OrthoDB" id="6433810at2759"/>
<organism evidence="2 3">
    <name type="scientific">Drosophila navojoa</name>
    <name type="common">Fruit fly</name>
    <dbReference type="NCBI Taxonomy" id="7232"/>
    <lineage>
        <taxon>Eukaryota</taxon>
        <taxon>Metazoa</taxon>
        <taxon>Ecdysozoa</taxon>
        <taxon>Arthropoda</taxon>
        <taxon>Hexapoda</taxon>
        <taxon>Insecta</taxon>
        <taxon>Pterygota</taxon>
        <taxon>Neoptera</taxon>
        <taxon>Endopterygota</taxon>
        <taxon>Diptera</taxon>
        <taxon>Brachycera</taxon>
        <taxon>Muscomorpha</taxon>
        <taxon>Ephydroidea</taxon>
        <taxon>Drosophilidae</taxon>
        <taxon>Drosophila</taxon>
    </lineage>
</organism>